<dbReference type="FunFam" id="3.40.30.10:FF:000011">
    <property type="entry name" value="Peroxiredoxin PRX1"/>
    <property type="match status" value="1"/>
</dbReference>
<dbReference type="AlphaFoldDB" id="A0AAV8VEP2"/>
<dbReference type="SUPFAM" id="SSF52833">
    <property type="entry name" value="Thioredoxin-like"/>
    <property type="match status" value="1"/>
</dbReference>
<feature type="domain" description="Thioredoxin" evidence="8">
    <location>
        <begin position="4"/>
        <end position="164"/>
    </location>
</feature>
<evidence type="ECO:0000256" key="2">
    <source>
        <dbReference type="ARBA" id="ARBA00022862"/>
    </source>
</evidence>
<evidence type="ECO:0000256" key="3">
    <source>
        <dbReference type="ARBA" id="ARBA00023002"/>
    </source>
</evidence>
<protein>
    <recommendedName>
        <fullName evidence="8">Thioredoxin domain-containing protein</fullName>
    </recommendedName>
</protein>
<dbReference type="InterPro" id="IPR024706">
    <property type="entry name" value="Peroxiredoxin_AhpC-typ"/>
</dbReference>
<evidence type="ECO:0000313" key="9">
    <source>
        <dbReference type="EMBL" id="KAJ8912655.1"/>
    </source>
</evidence>
<dbReference type="GO" id="GO:0005829">
    <property type="term" value="C:cytosol"/>
    <property type="evidence" value="ECO:0007669"/>
    <property type="project" value="TreeGrafter"/>
</dbReference>
<evidence type="ECO:0000256" key="1">
    <source>
        <dbReference type="ARBA" id="ARBA00022559"/>
    </source>
</evidence>
<dbReference type="GO" id="GO:0004601">
    <property type="term" value="F:peroxidase activity"/>
    <property type="evidence" value="ECO:0007669"/>
    <property type="project" value="UniProtKB-UniRule"/>
</dbReference>
<comment type="similarity">
    <text evidence="5">Belongs to the peroxiredoxin family. Prx6 subfamily.</text>
</comment>
<keyword evidence="4 6" id="KW-0676">Redox-active center</keyword>
<dbReference type="Proteomes" id="UP001159042">
    <property type="component" value="Unassembled WGS sequence"/>
</dbReference>
<keyword evidence="1 6" id="KW-0575">Peroxidase</keyword>
<evidence type="ECO:0000256" key="6">
    <source>
        <dbReference type="PIRNR" id="PIRNR000239"/>
    </source>
</evidence>
<gene>
    <name evidence="9" type="ORF">NQ315_012731</name>
</gene>
<dbReference type="EMBL" id="JANEYG010000117">
    <property type="protein sequence ID" value="KAJ8912655.1"/>
    <property type="molecule type" value="Genomic_DNA"/>
</dbReference>
<evidence type="ECO:0000256" key="4">
    <source>
        <dbReference type="ARBA" id="ARBA00023284"/>
    </source>
</evidence>
<name>A0AAV8VEP2_9CUCU</name>
<dbReference type="InterPro" id="IPR036249">
    <property type="entry name" value="Thioredoxin-like_sf"/>
</dbReference>
<keyword evidence="3 6" id="KW-0560">Oxidoreductase</keyword>
<proteinExistence type="inferred from homology"/>
<feature type="active site" description="Cysteine sulfenic acid (-SOH) intermediate; for peroxidase activity" evidence="7">
    <location>
        <position position="46"/>
    </location>
</feature>
<keyword evidence="2 6" id="KW-0049">Antioxidant</keyword>
<evidence type="ECO:0000256" key="7">
    <source>
        <dbReference type="PIRSR" id="PIRSR000239-1"/>
    </source>
</evidence>
<dbReference type="GO" id="GO:0005739">
    <property type="term" value="C:mitochondrion"/>
    <property type="evidence" value="ECO:0007669"/>
    <property type="project" value="TreeGrafter"/>
</dbReference>
<dbReference type="InterPro" id="IPR013766">
    <property type="entry name" value="Thioredoxin_domain"/>
</dbReference>
<dbReference type="PIRSF" id="PIRSF000239">
    <property type="entry name" value="AHPC"/>
    <property type="match status" value="1"/>
</dbReference>
<dbReference type="PANTHER" id="PTHR43503:SF3">
    <property type="entry name" value="DI01187P-RELATED"/>
    <property type="match status" value="1"/>
</dbReference>
<reference evidence="9 10" key="1">
    <citation type="journal article" date="2023" name="Insect Mol. Biol.">
        <title>Genome sequencing provides insights into the evolution of gene families encoding plant cell wall-degrading enzymes in longhorned beetles.</title>
        <authorList>
            <person name="Shin N.R."/>
            <person name="Okamura Y."/>
            <person name="Kirsch R."/>
            <person name="Pauchet Y."/>
        </authorList>
    </citation>
    <scope>NUCLEOTIDE SEQUENCE [LARGE SCALE GENOMIC DNA]</scope>
    <source>
        <strain evidence="9">EAD_L_NR</strain>
    </source>
</reference>
<sequence length="222" mass="25937">MPNFRLGDTIPNFCAETTQGRINFYEWQGNKWVVLFSHPKDFTPVCTSELSKIAFWEPYFSKRSTKFLAHSCDSLNDHLTWARDIVSYCKYLPKDELPFPIMADEDGHLAKFLDLLDANSDINRTSRPLYIIDPKHELRFSLHYPATTGRSPKEILRILESLQLCDRVPQVETPVDWKLGDKVFVKSEVKDGEVRRMFLKGVRNEYISHRGAIRSIEDYELF</sequence>
<keyword evidence="10" id="KW-1185">Reference proteome</keyword>
<evidence type="ECO:0000259" key="8">
    <source>
        <dbReference type="PROSITE" id="PS51352"/>
    </source>
</evidence>
<comment type="function">
    <text evidence="6">Thiol-specific peroxidase that catalyzes the reduction of hydrogen peroxide and organic hydroperoxides to water and alcohols, respectively.</text>
</comment>
<accession>A0AAV8VEP2</accession>
<comment type="caution">
    <text evidence="9">The sequence shown here is derived from an EMBL/GenBank/DDBJ whole genome shotgun (WGS) entry which is preliminary data.</text>
</comment>
<dbReference type="PROSITE" id="PS51352">
    <property type="entry name" value="THIOREDOXIN_2"/>
    <property type="match status" value="1"/>
</dbReference>
<dbReference type="Pfam" id="PF00578">
    <property type="entry name" value="AhpC-TSA"/>
    <property type="match status" value="1"/>
</dbReference>
<dbReference type="InterPro" id="IPR000866">
    <property type="entry name" value="AhpC/TSA"/>
</dbReference>
<organism evidence="9 10">
    <name type="scientific">Exocentrus adspersus</name>
    <dbReference type="NCBI Taxonomy" id="1586481"/>
    <lineage>
        <taxon>Eukaryota</taxon>
        <taxon>Metazoa</taxon>
        <taxon>Ecdysozoa</taxon>
        <taxon>Arthropoda</taxon>
        <taxon>Hexapoda</taxon>
        <taxon>Insecta</taxon>
        <taxon>Pterygota</taxon>
        <taxon>Neoptera</taxon>
        <taxon>Endopterygota</taxon>
        <taxon>Coleoptera</taxon>
        <taxon>Polyphaga</taxon>
        <taxon>Cucujiformia</taxon>
        <taxon>Chrysomeloidea</taxon>
        <taxon>Cerambycidae</taxon>
        <taxon>Lamiinae</taxon>
        <taxon>Acanthocinini</taxon>
        <taxon>Exocentrus</taxon>
    </lineage>
</organism>
<evidence type="ECO:0000313" key="10">
    <source>
        <dbReference type="Proteomes" id="UP001159042"/>
    </source>
</evidence>
<dbReference type="Gene3D" id="3.40.30.10">
    <property type="entry name" value="Glutaredoxin"/>
    <property type="match status" value="1"/>
</dbReference>
<dbReference type="GO" id="GO:0045454">
    <property type="term" value="P:cell redox homeostasis"/>
    <property type="evidence" value="ECO:0007669"/>
    <property type="project" value="TreeGrafter"/>
</dbReference>
<dbReference type="PANTHER" id="PTHR43503">
    <property type="entry name" value="MCG48959-RELATED"/>
    <property type="match status" value="1"/>
</dbReference>
<dbReference type="Gene3D" id="3.30.1020.10">
    <property type="entry name" value="Antioxidant, Horf6, Chain A, domain2"/>
    <property type="match status" value="1"/>
</dbReference>
<evidence type="ECO:0000256" key="5">
    <source>
        <dbReference type="ARBA" id="ARBA00025719"/>
    </source>
</evidence>